<evidence type="ECO:0000256" key="6">
    <source>
        <dbReference type="SAM" id="Phobius"/>
    </source>
</evidence>
<evidence type="ECO:0000256" key="1">
    <source>
        <dbReference type="ARBA" id="ARBA00004141"/>
    </source>
</evidence>
<evidence type="ECO:0000256" key="5">
    <source>
        <dbReference type="ARBA" id="ARBA00023136"/>
    </source>
</evidence>
<feature type="transmembrane region" description="Helical" evidence="6">
    <location>
        <begin position="486"/>
        <end position="505"/>
    </location>
</feature>
<dbReference type="EMBL" id="JADHSG010000004">
    <property type="protein sequence ID" value="MBL6903367.1"/>
    <property type="molecule type" value="Genomic_DNA"/>
</dbReference>
<feature type="transmembrane region" description="Helical" evidence="6">
    <location>
        <begin position="307"/>
        <end position="329"/>
    </location>
</feature>
<protein>
    <submittedName>
        <fullName evidence="10">Thioredoxin family protein</fullName>
    </submittedName>
</protein>
<keyword evidence="5 6" id="KW-0472">Membrane</keyword>
<name>A0A937JHY6_9GAMM</name>
<dbReference type="PANTHER" id="PTHR32234">
    <property type="entry name" value="THIOL:DISULFIDE INTERCHANGE PROTEIN DSBD"/>
    <property type="match status" value="1"/>
</dbReference>
<feature type="domain" description="Thiol:disulfide interchange protein DsbD N-terminal" evidence="9">
    <location>
        <begin position="43"/>
        <end position="141"/>
    </location>
</feature>
<dbReference type="Pfam" id="PF13899">
    <property type="entry name" value="Thioredoxin_7"/>
    <property type="match status" value="1"/>
</dbReference>
<feature type="transmembrane region" description="Helical" evidence="6">
    <location>
        <begin position="341"/>
        <end position="363"/>
    </location>
</feature>
<dbReference type="Pfam" id="PF02683">
    <property type="entry name" value="DsbD_TM"/>
    <property type="match status" value="1"/>
</dbReference>
<feature type="signal peptide" evidence="7">
    <location>
        <begin position="1"/>
        <end position="19"/>
    </location>
</feature>
<dbReference type="InterPro" id="IPR036249">
    <property type="entry name" value="Thioredoxin-like_sf"/>
</dbReference>
<feature type="transmembrane region" description="Helical" evidence="6">
    <location>
        <begin position="384"/>
        <end position="414"/>
    </location>
</feature>
<dbReference type="InterPro" id="IPR003834">
    <property type="entry name" value="Cyt_c_assmbl_TM_dom"/>
</dbReference>
<evidence type="ECO:0000256" key="3">
    <source>
        <dbReference type="ARBA" id="ARBA00022748"/>
    </source>
</evidence>
<evidence type="ECO:0000256" key="4">
    <source>
        <dbReference type="ARBA" id="ARBA00022989"/>
    </source>
</evidence>
<comment type="subcellular location">
    <subcellularLocation>
        <location evidence="1">Membrane</location>
        <topology evidence="1">Multi-pass membrane protein</topology>
    </subcellularLocation>
</comment>
<organism evidence="10 11">
    <name type="scientific">SAR86 cluster bacterium</name>
    <dbReference type="NCBI Taxonomy" id="2030880"/>
    <lineage>
        <taxon>Bacteria</taxon>
        <taxon>Pseudomonadati</taxon>
        <taxon>Pseudomonadota</taxon>
        <taxon>Gammaproteobacteria</taxon>
        <taxon>SAR86 cluster</taxon>
    </lineage>
</organism>
<feature type="transmembrane region" description="Helical" evidence="6">
    <location>
        <begin position="261"/>
        <end position="286"/>
    </location>
</feature>
<dbReference type="GO" id="GO:0016020">
    <property type="term" value="C:membrane"/>
    <property type="evidence" value="ECO:0007669"/>
    <property type="project" value="UniProtKB-SubCell"/>
</dbReference>
<keyword evidence="4 6" id="KW-1133">Transmembrane helix</keyword>
<dbReference type="InterPro" id="IPR028250">
    <property type="entry name" value="DsbDN"/>
</dbReference>
<evidence type="ECO:0000259" key="8">
    <source>
        <dbReference type="Pfam" id="PF02683"/>
    </source>
</evidence>
<comment type="caution">
    <text evidence="10">The sequence shown here is derived from an EMBL/GenBank/DDBJ whole genome shotgun (WGS) entry which is preliminary data.</text>
</comment>
<dbReference type="AlphaFoldDB" id="A0A937JHY6"/>
<keyword evidence="3" id="KW-0201">Cytochrome c-type biogenesis</keyword>
<feature type="domain" description="Cytochrome C biogenesis protein transmembrane" evidence="8">
    <location>
        <begin position="262"/>
        <end position="475"/>
    </location>
</feature>
<dbReference type="Proteomes" id="UP000705230">
    <property type="component" value="Unassembled WGS sequence"/>
</dbReference>
<evidence type="ECO:0000313" key="11">
    <source>
        <dbReference type="Proteomes" id="UP000705230"/>
    </source>
</evidence>
<dbReference type="GO" id="GO:0017004">
    <property type="term" value="P:cytochrome complex assembly"/>
    <property type="evidence" value="ECO:0007669"/>
    <property type="project" value="UniProtKB-KW"/>
</dbReference>
<feature type="chain" id="PRO_5037437255" evidence="7">
    <location>
        <begin position="20"/>
        <end position="656"/>
    </location>
</feature>
<keyword evidence="7" id="KW-0732">Signal</keyword>
<proteinExistence type="predicted"/>
<dbReference type="SUPFAM" id="SSF52833">
    <property type="entry name" value="Thioredoxin-like"/>
    <property type="match status" value="1"/>
</dbReference>
<reference evidence="10" key="1">
    <citation type="submission" date="2020-10" db="EMBL/GenBank/DDBJ databases">
        <title>Microbiome of the Black Sea water column analyzed by genome centric metagenomics.</title>
        <authorList>
            <person name="Cabello-Yeves P.J."/>
            <person name="Callieri C."/>
            <person name="Picazo A."/>
            <person name="Mehrshad M."/>
            <person name="Haro-Moreno J.M."/>
            <person name="Roda-Garcia J."/>
            <person name="Dzembekova N."/>
            <person name="Slabakova V."/>
            <person name="Slabakova N."/>
            <person name="Moncheva S."/>
            <person name="Rodriguez-Valera F."/>
        </authorList>
    </citation>
    <scope>NUCLEOTIDE SEQUENCE</scope>
    <source>
        <strain evidence="10">BS30m-G43</strain>
    </source>
</reference>
<evidence type="ECO:0000259" key="9">
    <source>
        <dbReference type="Pfam" id="PF11412"/>
    </source>
</evidence>
<accession>A0A937JHY6</accession>
<dbReference type="GO" id="GO:0045454">
    <property type="term" value="P:cell redox homeostasis"/>
    <property type="evidence" value="ECO:0007669"/>
    <property type="project" value="TreeGrafter"/>
</dbReference>
<dbReference type="Gene3D" id="3.40.30.10">
    <property type="entry name" value="Glutaredoxin"/>
    <property type="match status" value="1"/>
</dbReference>
<dbReference type="Pfam" id="PF11412">
    <property type="entry name" value="DsbD_N"/>
    <property type="match status" value="1"/>
</dbReference>
<feature type="transmembrane region" description="Helical" evidence="6">
    <location>
        <begin position="512"/>
        <end position="531"/>
    </location>
</feature>
<feature type="transmembrane region" description="Helical" evidence="6">
    <location>
        <begin position="420"/>
        <end position="442"/>
    </location>
</feature>
<gene>
    <name evidence="10" type="ORF">ISR29_04115</name>
</gene>
<sequence length="656" mass="72611">MKLKSLLISSFLWSSIILAAPVDTGHAEVSIIKSEQSDNSRIVNLGIKMDMKAGWHTYWINPGDSGGVIDIEWTLPDGNETSDVSYPSPHKIPYPPLMTFGYEDYVIFPLTLSLDDPNQDIPISAKIDFLICADVCIPETALIQTSLNSIKNDIELNTWINKVPSVLLPNIASVNDNNLELRFSFNEVIENIYFFPEQENIFIYNLNQELIKEQNNWLLKIPLISDSPSNLDGILIINNQSFVIKSQLEESSSSAMDSISIWQALIFAFIGGLILNIMPCVFPIISLKALSFVSMGGGSTRKVRLHALNFCLGVIISFLAIALAILLLQKGGTMVGWGFQLQSPVIVAFLAVLMFVIGLVLLTDINIGTSLTRLGSVGNNDSSYLGSFMTGVLAVIVASPCTAPFMGAAIGYALIQPSAITVPIFLSLGVGFSLPYLLLALFPSLITRMPRPGEWMNTLKEFFAFPMFATSLWLLWVFSFQTTTESLISLLITILLVSTIFWIITKSKSKTIRILSIVTVFIIISIQLSSINTSQVNANTNKPISTTSSEAWNINIENKLKELDQAYLINFTAAWCITCQANDKLALSKPAVKAYLEENDIKYIKADWTNRDNDILKILTEYGRTGVPLYLYWKPGLDQTLILPAVLTEELLLNSL</sequence>
<dbReference type="PANTHER" id="PTHR32234:SF3">
    <property type="entry name" value="SUPPRESSION OF COPPER SENSITIVITY PROTEIN"/>
    <property type="match status" value="1"/>
</dbReference>
<dbReference type="GO" id="GO:0015035">
    <property type="term" value="F:protein-disulfide reductase activity"/>
    <property type="evidence" value="ECO:0007669"/>
    <property type="project" value="TreeGrafter"/>
</dbReference>
<feature type="transmembrane region" description="Helical" evidence="6">
    <location>
        <begin position="462"/>
        <end position="480"/>
    </location>
</feature>
<keyword evidence="2 6" id="KW-0812">Transmembrane</keyword>
<evidence type="ECO:0000313" key="10">
    <source>
        <dbReference type="EMBL" id="MBL6903367.1"/>
    </source>
</evidence>
<evidence type="ECO:0000256" key="2">
    <source>
        <dbReference type="ARBA" id="ARBA00022692"/>
    </source>
</evidence>
<evidence type="ECO:0000256" key="7">
    <source>
        <dbReference type="SAM" id="SignalP"/>
    </source>
</evidence>